<proteinExistence type="predicted"/>
<sequence>MHNSKAVWFRAIIFVILFIMINYALTFIFVPKGNYTRMTMREMYSQKENMDVVFAGASLSQRDTYPYIMDKELGYKTFDYAFSSQMFIGTYYSLKELFDYQKPKLIILTTEQNNFTAKQEKPLVYLSVAPYMKSLFNMAQYYFNSSAQDGLYLDRLFPWRGYDVKSPQEAVKNFDGKLDDSYINYPEPGQVEAFSNNKSGYIGRGAVKTNPNNSKGYIDYDNLKISFENINIKDIQEKNVGYLKKISELCKANDCKLILLTPPLPVFEVQRVKNYFEFNKEIAKIAKDLNIEYYDYNLIKPQLFMLKGDYFSDKEHLNIKGAEAFSKSLTSFLKLREKGDDLNKYFYTPEEYYATINFVSATWFNSLKSGSKLKLTADSCHGTKVVPEYQFVLTDMDTGKKHIIRDYDVNPTFTFDASAYKKYKIRVNARVSGANNDDLTRYHEEEISK</sequence>
<accession>A0ABN6IY76</accession>
<dbReference type="SUPFAM" id="SSF52266">
    <property type="entry name" value="SGNH hydrolase"/>
    <property type="match status" value="1"/>
</dbReference>
<organism evidence="2 3">
    <name type="scientific">Clostridium gelidum</name>
    <dbReference type="NCBI Taxonomy" id="704125"/>
    <lineage>
        <taxon>Bacteria</taxon>
        <taxon>Bacillati</taxon>
        <taxon>Bacillota</taxon>
        <taxon>Clostridia</taxon>
        <taxon>Eubacteriales</taxon>
        <taxon>Clostridiaceae</taxon>
        <taxon>Clostridium</taxon>
    </lineage>
</organism>
<evidence type="ECO:0000313" key="3">
    <source>
        <dbReference type="Proteomes" id="UP000824633"/>
    </source>
</evidence>
<dbReference type="EMBL" id="AP024849">
    <property type="protein sequence ID" value="BCZ45878.1"/>
    <property type="molecule type" value="Genomic_DNA"/>
</dbReference>
<name>A0ABN6IY76_9CLOT</name>
<keyword evidence="1" id="KW-1133">Transmembrane helix</keyword>
<protein>
    <submittedName>
        <fullName evidence="2">Uncharacterized protein</fullName>
    </submittedName>
</protein>
<gene>
    <name evidence="2" type="ORF">psyc5s11_19450</name>
</gene>
<dbReference type="Gene3D" id="3.40.50.1110">
    <property type="entry name" value="SGNH hydrolase"/>
    <property type="match status" value="1"/>
</dbReference>
<dbReference type="RefSeq" id="WP_224037419.1">
    <property type="nucleotide sequence ID" value="NZ_AP024849.1"/>
</dbReference>
<dbReference type="Proteomes" id="UP000824633">
    <property type="component" value="Chromosome"/>
</dbReference>
<evidence type="ECO:0000256" key="1">
    <source>
        <dbReference type="SAM" id="Phobius"/>
    </source>
</evidence>
<feature type="transmembrane region" description="Helical" evidence="1">
    <location>
        <begin position="6"/>
        <end position="30"/>
    </location>
</feature>
<dbReference type="InterPro" id="IPR036514">
    <property type="entry name" value="SGNH_hydro_sf"/>
</dbReference>
<reference evidence="3" key="1">
    <citation type="submission" date="2021-07" db="EMBL/GenBank/DDBJ databases">
        <title>Complete genome sequencing of a Clostridium isolate.</title>
        <authorList>
            <person name="Ueki A."/>
            <person name="Tonouchi A."/>
        </authorList>
    </citation>
    <scope>NUCLEOTIDE SEQUENCE [LARGE SCALE GENOMIC DNA]</scope>
    <source>
        <strain evidence="3">C5S11</strain>
    </source>
</reference>
<evidence type="ECO:0000313" key="2">
    <source>
        <dbReference type="EMBL" id="BCZ45878.1"/>
    </source>
</evidence>
<keyword evidence="1" id="KW-0472">Membrane</keyword>
<keyword evidence="1" id="KW-0812">Transmembrane</keyword>
<keyword evidence="3" id="KW-1185">Reference proteome</keyword>